<reference evidence="3 4" key="1">
    <citation type="submission" date="2023-03" db="EMBL/GenBank/DDBJ databases">
        <title>Genome sequence of Lichtheimia ornata CBS 291.66.</title>
        <authorList>
            <person name="Mohabir J.T."/>
            <person name="Shea T.P."/>
            <person name="Kurbessoian T."/>
            <person name="Berby B."/>
            <person name="Fontaine J."/>
            <person name="Livny J."/>
            <person name="Gnirke A."/>
            <person name="Stajich J.E."/>
            <person name="Cuomo C.A."/>
        </authorList>
    </citation>
    <scope>NUCLEOTIDE SEQUENCE [LARGE SCALE GENOMIC DNA]</scope>
    <source>
        <strain evidence="3">CBS 291.66</strain>
    </source>
</reference>
<protein>
    <submittedName>
        <fullName evidence="3">Uncharacterized protein</fullName>
    </submittedName>
</protein>
<accession>A0AAD7US51</accession>
<gene>
    <name evidence="3" type="ORF">O0I10_011783</name>
</gene>
<feature type="compositionally biased region" description="Polar residues" evidence="1">
    <location>
        <begin position="246"/>
        <end position="282"/>
    </location>
</feature>
<dbReference type="PROSITE" id="PS51257">
    <property type="entry name" value="PROKAR_LIPOPROTEIN"/>
    <property type="match status" value="1"/>
</dbReference>
<evidence type="ECO:0000313" key="4">
    <source>
        <dbReference type="Proteomes" id="UP001234581"/>
    </source>
</evidence>
<sequence length="296" mass="32552">MARTPWMDEVVFVWLMMLSCLAHLPFMDRCQSFVLGCPAIPQGTSHRRQEGFIFLWCWFWYPLALLSNNNNGSSIRWSFGVDDGAVLSRSFFFSWIGTRALLRCPVIPQGRSVNADSGILWPACFGSAPMSLRKNPNNNSGHPFVLVGVTTTVIESYAPDPPIVTNAGIPPPPLTITTTASAHPIFPPAIASGFPCLHGFPPPPPPPPMPSVVTTGIPSRHLLPPPDHHPSLKSIWKGNHEEQTSREAPSQMSLHLVDRSSTPSNIPSLHPTMSNRMLTTSEPEFPFPSRTHPCIL</sequence>
<comment type="caution">
    <text evidence="3">The sequence shown here is derived from an EMBL/GenBank/DDBJ whole genome shotgun (WGS) entry which is preliminary data.</text>
</comment>
<organism evidence="3 4">
    <name type="scientific">Lichtheimia ornata</name>
    <dbReference type="NCBI Taxonomy" id="688661"/>
    <lineage>
        <taxon>Eukaryota</taxon>
        <taxon>Fungi</taxon>
        <taxon>Fungi incertae sedis</taxon>
        <taxon>Mucoromycota</taxon>
        <taxon>Mucoromycotina</taxon>
        <taxon>Mucoromycetes</taxon>
        <taxon>Mucorales</taxon>
        <taxon>Lichtheimiaceae</taxon>
        <taxon>Lichtheimia</taxon>
    </lineage>
</organism>
<proteinExistence type="predicted"/>
<keyword evidence="2" id="KW-0732">Signal</keyword>
<evidence type="ECO:0000256" key="2">
    <source>
        <dbReference type="SAM" id="SignalP"/>
    </source>
</evidence>
<keyword evidence="4" id="KW-1185">Reference proteome</keyword>
<dbReference type="AlphaFoldDB" id="A0AAD7US51"/>
<dbReference type="Proteomes" id="UP001234581">
    <property type="component" value="Unassembled WGS sequence"/>
</dbReference>
<dbReference type="EMBL" id="JARTCD010000100">
    <property type="protein sequence ID" value="KAJ8652578.1"/>
    <property type="molecule type" value="Genomic_DNA"/>
</dbReference>
<evidence type="ECO:0000313" key="3">
    <source>
        <dbReference type="EMBL" id="KAJ8652578.1"/>
    </source>
</evidence>
<evidence type="ECO:0000256" key="1">
    <source>
        <dbReference type="SAM" id="MobiDB-lite"/>
    </source>
</evidence>
<feature type="region of interest" description="Disordered" evidence="1">
    <location>
        <begin position="239"/>
        <end position="296"/>
    </location>
</feature>
<feature type="signal peptide" evidence="2">
    <location>
        <begin position="1"/>
        <end position="22"/>
    </location>
</feature>
<dbReference type="RefSeq" id="XP_058337492.1">
    <property type="nucleotide sequence ID" value="XM_058491746.1"/>
</dbReference>
<name>A0AAD7US51_9FUNG</name>
<feature type="chain" id="PRO_5042065374" evidence="2">
    <location>
        <begin position="23"/>
        <end position="296"/>
    </location>
</feature>
<dbReference type="GeneID" id="83219182"/>